<proteinExistence type="predicted"/>
<protein>
    <submittedName>
        <fullName evidence="1">Uncharacterized protein</fullName>
    </submittedName>
</protein>
<gene>
    <name evidence="1" type="ORF">Ciccas_004508</name>
</gene>
<dbReference type="EMBL" id="JBJKFK010000474">
    <property type="protein sequence ID" value="KAL3316843.1"/>
    <property type="molecule type" value="Genomic_DNA"/>
</dbReference>
<name>A0ABD2QBT3_9PLAT</name>
<evidence type="ECO:0000313" key="2">
    <source>
        <dbReference type="Proteomes" id="UP001626550"/>
    </source>
</evidence>
<dbReference type="Proteomes" id="UP001626550">
    <property type="component" value="Unassembled WGS sequence"/>
</dbReference>
<dbReference type="PANTHER" id="PTHR46785">
    <property type="entry name" value="VON WILLEBRAND FACTOR A DOMAIN-CONTAINING PROTEIN 3B"/>
    <property type="match status" value="1"/>
</dbReference>
<dbReference type="PANTHER" id="PTHR46785:SF1">
    <property type="entry name" value="VON WILLEBRAND FACTOR A DOMAIN-CONTAINING PROTEIN 3B"/>
    <property type="match status" value="1"/>
</dbReference>
<keyword evidence="2" id="KW-1185">Reference proteome</keyword>
<sequence>MATFLIDISCSSSKMYDQFLWSFESVIKDQLKNLRRFNIIKVQDSIIKFSESLVPVSSSSIEAAVEWLWSLQHLEPSQTFALPSAFQYAASLNENEAIYLFTENNTSIPAMETLLHLAESSPVPLNVVSYCCEKEADLNALAALAKRGRGTFHTYTIRMTVPNYQRSEVNFGAGKSGIVARNLHIGGPNKNWNKRRDCYLIFKELETCRDLLTRIKPLISNQPEPSKNSVSS</sequence>
<comment type="caution">
    <text evidence="1">The sequence shown here is derived from an EMBL/GenBank/DDBJ whole genome shotgun (WGS) entry which is preliminary data.</text>
</comment>
<organism evidence="1 2">
    <name type="scientific">Cichlidogyrus casuarinus</name>
    <dbReference type="NCBI Taxonomy" id="1844966"/>
    <lineage>
        <taxon>Eukaryota</taxon>
        <taxon>Metazoa</taxon>
        <taxon>Spiralia</taxon>
        <taxon>Lophotrochozoa</taxon>
        <taxon>Platyhelminthes</taxon>
        <taxon>Monogenea</taxon>
        <taxon>Monopisthocotylea</taxon>
        <taxon>Dactylogyridea</taxon>
        <taxon>Ancyrocephalidae</taxon>
        <taxon>Cichlidogyrus</taxon>
    </lineage>
</organism>
<accession>A0ABD2QBT3</accession>
<reference evidence="1 2" key="1">
    <citation type="submission" date="2024-11" db="EMBL/GenBank/DDBJ databases">
        <title>Adaptive evolution of stress response genes in parasites aligns with host niche diversity.</title>
        <authorList>
            <person name="Hahn C."/>
            <person name="Resl P."/>
        </authorList>
    </citation>
    <scope>NUCLEOTIDE SEQUENCE [LARGE SCALE GENOMIC DNA]</scope>
    <source>
        <strain evidence="1">EGGRZ-B1_66</strain>
        <tissue evidence="1">Body</tissue>
    </source>
</reference>
<dbReference type="AlphaFoldDB" id="A0ABD2QBT3"/>
<evidence type="ECO:0000313" key="1">
    <source>
        <dbReference type="EMBL" id="KAL3316843.1"/>
    </source>
</evidence>